<keyword evidence="2" id="KW-1185">Reference proteome</keyword>
<gene>
    <name evidence="1" type="ORF">ONZ43_g2066</name>
</gene>
<accession>A0ACC2J288</accession>
<sequence length="802" mass="88233">MAVVTVITVQTFRSLVLRYEHNRKFLAFEEGKSYEADPFSFTHSGSLSAGPQRAVSIRQPAPIPSLRITTGDNHTPKNPVLGFVFGSDPEVCDVIIADANDEGVGGKEFAITGNWGTGALLIRNLNGPNGPGLFIDCDELGYLQLFSQRTLPILDALKVTIGHLDLIIKCPDHRKTVKEDWAAYCKKMWSLAPDPRQWELGTDLKTLNRTGKKVYRVYGKIGQGARGIVYKVEDTTDGNFYAAKQSNIVGDYIKEEAALRQISHKYIVEFIEIWKSKKLGDLPMLVLEFIEGGDLGQAILHRPLTAVELQQCLKQLLKAAKYLHDKGITHRDIKPANIMVKSRNPLHVKLADFGLASLSPDNLKTECGTTLFGAPEVLGPGYYTSKVDIWSIGIAALQCCHQLPPYPYREKDKWPAILNAHLASLEPNLTVQLISDLLQPLACDRLSAEQALKHPFFTSELDPLPLIPLGTTSDQQTLLPAATGAYTSLEELSDTTTLRVTRIAFPSRNSNVAPLETRKLLRNISSPGWNETVPASTAMISDSGKVVTDKNENDYEDSSVLYYHQNPLRDPLIVGSEIEKIWRETAAEKAARKCETGAKESIKESEISQLPEYDFLAQASPSVRPDHMDRSNDDKNVVLGDTTTFGHPATADDSASLPSENDAGLLNLGSSFFRLPGENDAGLLNLGSSFFRLPGTSSTLQQQESTISITSNYLQAFYDNGNECYDKVYGELGGELGRMRECQVNGISAENARPPETPEYLFSQAAKLVQIPGSTKFDTECYLGPLLAFNQEGETKTSGTMP</sequence>
<comment type="caution">
    <text evidence="1">The sequence shown here is derived from an EMBL/GenBank/DDBJ whole genome shotgun (WGS) entry which is preliminary data.</text>
</comment>
<proteinExistence type="predicted"/>
<evidence type="ECO:0000313" key="2">
    <source>
        <dbReference type="Proteomes" id="UP001153334"/>
    </source>
</evidence>
<protein>
    <submittedName>
        <fullName evidence="1">Uncharacterized protein</fullName>
    </submittedName>
</protein>
<name>A0ACC2J288_9PEZI</name>
<reference evidence="1" key="1">
    <citation type="submission" date="2022-11" db="EMBL/GenBank/DDBJ databases">
        <title>Genome Sequence of Nemania bipapillata.</title>
        <authorList>
            <person name="Buettner E."/>
        </authorList>
    </citation>
    <scope>NUCLEOTIDE SEQUENCE</scope>
    <source>
        <strain evidence="1">CP14</strain>
    </source>
</reference>
<organism evidence="1 2">
    <name type="scientific">Nemania bipapillata</name>
    <dbReference type="NCBI Taxonomy" id="110536"/>
    <lineage>
        <taxon>Eukaryota</taxon>
        <taxon>Fungi</taxon>
        <taxon>Dikarya</taxon>
        <taxon>Ascomycota</taxon>
        <taxon>Pezizomycotina</taxon>
        <taxon>Sordariomycetes</taxon>
        <taxon>Xylariomycetidae</taxon>
        <taxon>Xylariales</taxon>
        <taxon>Xylariaceae</taxon>
        <taxon>Nemania</taxon>
    </lineage>
</organism>
<dbReference type="Proteomes" id="UP001153334">
    <property type="component" value="Unassembled WGS sequence"/>
</dbReference>
<evidence type="ECO:0000313" key="1">
    <source>
        <dbReference type="EMBL" id="KAJ8121493.1"/>
    </source>
</evidence>
<dbReference type="EMBL" id="JAPESX010000403">
    <property type="protein sequence ID" value="KAJ8121493.1"/>
    <property type="molecule type" value="Genomic_DNA"/>
</dbReference>